<keyword evidence="4 7" id="KW-0255">Endonuclease</keyword>
<dbReference type="InterPro" id="IPR002036">
    <property type="entry name" value="YbeY"/>
</dbReference>
<dbReference type="PANTHER" id="PTHR46986">
    <property type="entry name" value="ENDORIBONUCLEASE YBEY, CHLOROPLASTIC"/>
    <property type="match status" value="1"/>
</dbReference>
<dbReference type="GO" id="GO:0006364">
    <property type="term" value="P:rRNA processing"/>
    <property type="evidence" value="ECO:0007669"/>
    <property type="project" value="UniProtKB-UniRule"/>
</dbReference>
<evidence type="ECO:0000256" key="2">
    <source>
        <dbReference type="ARBA" id="ARBA00022722"/>
    </source>
</evidence>
<keyword evidence="7" id="KW-0690">Ribosome biogenesis</keyword>
<evidence type="ECO:0000313" key="8">
    <source>
        <dbReference type="EMBL" id="RAK59509.1"/>
    </source>
</evidence>
<feature type="binding site" evidence="7">
    <location>
        <position position="114"/>
    </location>
    <ligand>
        <name>Zn(2+)</name>
        <dbReference type="ChEBI" id="CHEBI:29105"/>
        <note>catalytic</note>
    </ligand>
</feature>
<proteinExistence type="inferred from homology"/>
<evidence type="ECO:0000256" key="1">
    <source>
        <dbReference type="ARBA" id="ARBA00010875"/>
    </source>
</evidence>
<evidence type="ECO:0000256" key="5">
    <source>
        <dbReference type="ARBA" id="ARBA00022801"/>
    </source>
</evidence>
<comment type="subcellular location">
    <subcellularLocation>
        <location evidence="7">Cytoplasm</location>
    </subcellularLocation>
</comment>
<reference evidence="9" key="1">
    <citation type="submission" date="2018-05" db="EMBL/GenBank/DDBJ databases">
        <authorList>
            <person name="Li X."/>
        </authorList>
    </citation>
    <scope>NUCLEOTIDE SEQUENCE [LARGE SCALE GENOMIC DNA]</scope>
    <source>
        <strain evidence="9">HKS-05</strain>
    </source>
</reference>
<keyword evidence="7" id="KW-0963">Cytoplasm</keyword>
<dbReference type="InterPro" id="IPR023091">
    <property type="entry name" value="MetalPrtase_cat_dom_sf_prd"/>
</dbReference>
<feature type="binding site" evidence="7">
    <location>
        <position position="120"/>
    </location>
    <ligand>
        <name>Zn(2+)</name>
        <dbReference type="ChEBI" id="CHEBI:29105"/>
        <note>catalytic</note>
    </ligand>
</feature>
<dbReference type="GO" id="GO:0008270">
    <property type="term" value="F:zinc ion binding"/>
    <property type="evidence" value="ECO:0007669"/>
    <property type="project" value="UniProtKB-UniRule"/>
</dbReference>
<comment type="function">
    <text evidence="7">Single strand-specific metallo-endoribonuclease involved in late-stage 70S ribosome quality control and in maturation of the 3' terminus of the 16S rRNA.</text>
</comment>
<dbReference type="GO" id="GO:0005737">
    <property type="term" value="C:cytoplasm"/>
    <property type="evidence" value="ECO:0007669"/>
    <property type="project" value="UniProtKB-SubCell"/>
</dbReference>
<dbReference type="Gene3D" id="3.40.390.30">
    <property type="entry name" value="Metalloproteases ('zincins'), catalytic domain"/>
    <property type="match status" value="1"/>
</dbReference>
<comment type="similarity">
    <text evidence="1 7">Belongs to the endoribonuclease YbeY family.</text>
</comment>
<dbReference type="RefSeq" id="WP_111456802.1">
    <property type="nucleotide sequence ID" value="NZ_QFYP01000001.1"/>
</dbReference>
<dbReference type="NCBIfam" id="TIGR00043">
    <property type="entry name" value="rRNA maturation RNase YbeY"/>
    <property type="match status" value="1"/>
</dbReference>
<name>A0A328AXX7_9CAUL</name>
<dbReference type="GO" id="GO:0004222">
    <property type="term" value="F:metalloendopeptidase activity"/>
    <property type="evidence" value="ECO:0007669"/>
    <property type="project" value="InterPro"/>
</dbReference>
<keyword evidence="9" id="KW-1185">Reference proteome</keyword>
<dbReference type="PROSITE" id="PS01306">
    <property type="entry name" value="UPF0054"/>
    <property type="match status" value="1"/>
</dbReference>
<dbReference type="EMBL" id="QFYP01000001">
    <property type="protein sequence ID" value="RAK59509.1"/>
    <property type="molecule type" value="Genomic_DNA"/>
</dbReference>
<feature type="binding site" evidence="7">
    <location>
        <position position="110"/>
    </location>
    <ligand>
        <name>Zn(2+)</name>
        <dbReference type="ChEBI" id="CHEBI:29105"/>
        <note>catalytic</note>
    </ligand>
</feature>
<dbReference type="InterPro" id="IPR020549">
    <property type="entry name" value="YbeY_CS"/>
</dbReference>
<comment type="cofactor">
    <cofactor evidence="7">
        <name>Zn(2+)</name>
        <dbReference type="ChEBI" id="CHEBI:29105"/>
    </cofactor>
    <text evidence="7">Binds 1 zinc ion.</text>
</comment>
<dbReference type="SUPFAM" id="SSF55486">
    <property type="entry name" value="Metalloproteases ('zincins'), catalytic domain"/>
    <property type="match status" value="1"/>
</dbReference>
<keyword evidence="7" id="KW-0698">rRNA processing</keyword>
<keyword evidence="2 7" id="KW-0540">Nuclease</keyword>
<evidence type="ECO:0000256" key="7">
    <source>
        <dbReference type="HAMAP-Rule" id="MF_00009"/>
    </source>
</evidence>
<dbReference type="GO" id="GO:0004521">
    <property type="term" value="F:RNA endonuclease activity"/>
    <property type="evidence" value="ECO:0007669"/>
    <property type="project" value="UniProtKB-UniRule"/>
</dbReference>
<keyword evidence="5 7" id="KW-0378">Hydrolase</keyword>
<organism evidence="8 9">
    <name type="scientific">Phenylobacterium hankyongense</name>
    <dbReference type="NCBI Taxonomy" id="1813876"/>
    <lineage>
        <taxon>Bacteria</taxon>
        <taxon>Pseudomonadati</taxon>
        <taxon>Pseudomonadota</taxon>
        <taxon>Alphaproteobacteria</taxon>
        <taxon>Caulobacterales</taxon>
        <taxon>Caulobacteraceae</taxon>
        <taxon>Phenylobacterium</taxon>
    </lineage>
</organism>
<keyword evidence="3 7" id="KW-0479">Metal-binding</keyword>
<dbReference type="AlphaFoldDB" id="A0A328AXX7"/>
<dbReference type="HAMAP" id="MF_00009">
    <property type="entry name" value="Endoribonucl_YbeY"/>
    <property type="match status" value="1"/>
</dbReference>
<dbReference type="OrthoDB" id="9807740at2"/>
<sequence length="160" mass="17266">MIDIEIEDAAWSEALADAEGLVRAAAEATLACEGADGEGVTLLLTDDESVRELNARFRQKDSPTNVLSFPAPHNPERHLGDVALAYGVCAREAREQGKSLEHHLQHLVAHGVLHLLGYDHMTDGEAEAMEGLERIVLAGLGVPDPYAAGEGDHDRPRPFE</sequence>
<dbReference type="PANTHER" id="PTHR46986:SF1">
    <property type="entry name" value="ENDORIBONUCLEASE YBEY, CHLOROPLASTIC"/>
    <property type="match status" value="1"/>
</dbReference>
<dbReference type="EC" id="3.1.-.-" evidence="7"/>
<evidence type="ECO:0000313" key="9">
    <source>
        <dbReference type="Proteomes" id="UP000249842"/>
    </source>
</evidence>
<gene>
    <name evidence="7 8" type="primary">ybeY</name>
    <name evidence="8" type="ORF">DJ021_06695</name>
</gene>
<dbReference type="Proteomes" id="UP000249842">
    <property type="component" value="Unassembled WGS sequence"/>
</dbReference>
<evidence type="ECO:0000256" key="6">
    <source>
        <dbReference type="ARBA" id="ARBA00022833"/>
    </source>
</evidence>
<dbReference type="Pfam" id="PF02130">
    <property type="entry name" value="YbeY"/>
    <property type="match status" value="1"/>
</dbReference>
<evidence type="ECO:0000256" key="4">
    <source>
        <dbReference type="ARBA" id="ARBA00022759"/>
    </source>
</evidence>
<accession>A0A328AXX7</accession>
<keyword evidence="6 7" id="KW-0862">Zinc</keyword>
<protein>
    <recommendedName>
        <fullName evidence="7">Endoribonuclease YbeY</fullName>
        <ecNumber evidence="7">3.1.-.-</ecNumber>
    </recommendedName>
</protein>
<evidence type="ECO:0000256" key="3">
    <source>
        <dbReference type="ARBA" id="ARBA00022723"/>
    </source>
</evidence>
<comment type="caution">
    <text evidence="8">The sequence shown here is derived from an EMBL/GenBank/DDBJ whole genome shotgun (WGS) entry which is preliminary data.</text>
</comment>